<sequence length="68" mass="7875">MQHLYQEDLTKITLIQRKVTNIRVIREQTAEEDVLSVTKQDIHMKIAGVRAVFIINQTVLSAPYCHIL</sequence>
<dbReference type="EMBL" id="JABFTP020000001">
    <property type="protein sequence ID" value="KAL3265688.1"/>
    <property type="molecule type" value="Genomic_DNA"/>
</dbReference>
<accession>A0ABD2MH68</accession>
<evidence type="ECO:0000313" key="2">
    <source>
        <dbReference type="Proteomes" id="UP001516400"/>
    </source>
</evidence>
<reference evidence="1 2" key="1">
    <citation type="journal article" date="2021" name="BMC Biol.">
        <title>Horizontally acquired antibacterial genes associated with adaptive radiation of ladybird beetles.</title>
        <authorList>
            <person name="Li H.S."/>
            <person name="Tang X.F."/>
            <person name="Huang Y.H."/>
            <person name="Xu Z.Y."/>
            <person name="Chen M.L."/>
            <person name="Du X.Y."/>
            <person name="Qiu B.Y."/>
            <person name="Chen P.T."/>
            <person name="Zhang W."/>
            <person name="Slipinski A."/>
            <person name="Escalona H.E."/>
            <person name="Waterhouse R.M."/>
            <person name="Zwick A."/>
            <person name="Pang H."/>
        </authorList>
    </citation>
    <scope>NUCLEOTIDE SEQUENCE [LARGE SCALE GENOMIC DNA]</scope>
    <source>
        <strain evidence="1">SYSU2018</strain>
    </source>
</reference>
<dbReference type="AlphaFoldDB" id="A0ABD2MH68"/>
<organism evidence="1 2">
    <name type="scientific">Cryptolaemus montrouzieri</name>
    <dbReference type="NCBI Taxonomy" id="559131"/>
    <lineage>
        <taxon>Eukaryota</taxon>
        <taxon>Metazoa</taxon>
        <taxon>Ecdysozoa</taxon>
        <taxon>Arthropoda</taxon>
        <taxon>Hexapoda</taxon>
        <taxon>Insecta</taxon>
        <taxon>Pterygota</taxon>
        <taxon>Neoptera</taxon>
        <taxon>Endopterygota</taxon>
        <taxon>Coleoptera</taxon>
        <taxon>Polyphaga</taxon>
        <taxon>Cucujiformia</taxon>
        <taxon>Coccinelloidea</taxon>
        <taxon>Coccinellidae</taxon>
        <taxon>Scymninae</taxon>
        <taxon>Scymnini</taxon>
        <taxon>Cryptolaemus</taxon>
    </lineage>
</organism>
<name>A0ABD2MH68_9CUCU</name>
<keyword evidence="2" id="KW-1185">Reference proteome</keyword>
<proteinExistence type="predicted"/>
<dbReference type="Proteomes" id="UP001516400">
    <property type="component" value="Unassembled WGS sequence"/>
</dbReference>
<gene>
    <name evidence="1" type="ORF">HHI36_009891</name>
</gene>
<evidence type="ECO:0000313" key="1">
    <source>
        <dbReference type="EMBL" id="KAL3265688.1"/>
    </source>
</evidence>
<protein>
    <submittedName>
        <fullName evidence="1">Uncharacterized protein</fullName>
    </submittedName>
</protein>
<comment type="caution">
    <text evidence="1">The sequence shown here is derived from an EMBL/GenBank/DDBJ whole genome shotgun (WGS) entry which is preliminary data.</text>
</comment>